<dbReference type="InterPro" id="IPR025567">
    <property type="entry name" value="DUF4332"/>
</dbReference>
<name>A0A5B9Q4Y7_9BACT</name>
<accession>A0A5B9Q4Y7</accession>
<dbReference type="SUPFAM" id="SSF52540">
    <property type="entry name" value="P-loop containing nucleoside triphosphate hydrolases"/>
    <property type="match status" value="1"/>
</dbReference>
<evidence type="ECO:0000259" key="3">
    <source>
        <dbReference type="Pfam" id="PF14229"/>
    </source>
</evidence>
<evidence type="ECO:0000313" key="4">
    <source>
        <dbReference type="EMBL" id="QEG34098.1"/>
    </source>
</evidence>
<gene>
    <name evidence="4" type="ORF">Pr1d_13700</name>
</gene>
<sequence>MRITQLKLAGRGAWPDLHVNPTHPQLNVFFGKPGAGKSTVAQLATHLLYGKANSYWRQQFGQTLPLTEGELAIESPGGSFVLRRHLNAEGRSRLTVSAVDGESVDGDTVQKLLGNLSPQVIAPLVAVDFAQAPSVEWLLSRDFCDELTKSEESIRKPLVAHTCCNGISEAESSPVDRRQVEQLIRQRDAIAESIERHLSARRQEGGVLSEELVQLESLIDTRRGQLDSLQAELGRIHGEIADSEARLRIVSLTNVAEQPKHSDKYTKLREQLEHLETEVSQCRKALGDLQLREATIRAELAQLRADGTAERVSCLADSRASVGILERLIDDLDAEVALLARANEPTRCVGHDSHGKLSPVAAMLRQQVYTLCGLITEQERQSQRQRLTAESRQLARSQFDLSERLEHLLEQRESLVHELRHADEYTLLRPQPPITGHCECDHHHAFLGEADSLLVGYDPRSVQETDLRSRYESLLRKQDELSEQQTSTQRELSELDSRWQQLQRVRAGLVGNSAIEEQQFELERLEIAIRKALKPTEKTRVSGQSVWRASDVLAQLSDGQFVKIRLDRGGRSPIVIDHLGKSYSLRELSTATHDQLYLSLTLALMGAFARRGIHLPLVLDEPFLRQDSAGSAAMAGVLEEFARTNQQMLVFTEDLDALRRFESLNAQVFDLAQLRREKYVPDVATTETTFTRVVRETEDGSLTPVLRIRNSADELDTHYYLTEASTLGEFPVFGSETTAIFEKIAIHTVGELLQADPDVIARRLDRRGISAETVRLWQAHMDLMCCTPGLSLNDAQVLAACGVSSHEQLRAASADELAEIIAEFLQSNRGSRFAASSARFRAARIRKWTSGMKQATTPRFESNGSSGTSLRVPETKQQNNRVPRFFLSLESNVEDAPAIGPKTAEHLEQVGIRIVADLLNANAEATAAELDMGHITARKIADWQHQARLVCQIPELRGYAAQLLVACGFTSPEQIAATRTEDLVRQISKLCDTKQGQRILRTTDAPSRGKIKRWAANAAQGRPLEAA</sequence>
<feature type="domain" description="DUF4332" evidence="3">
    <location>
        <begin position="898"/>
        <end position="1020"/>
    </location>
</feature>
<dbReference type="RefSeq" id="WP_148072790.1">
    <property type="nucleotide sequence ID" value="NZ_CP042913.1"/>
</dbReference>
<feature type="region of interest" description="Disordered" evidence="2">
    <location>
        <begin position="856"/>
        <end position="875"/>
    </location>
</feature>
<dbReference type="OrthoDB" id="268732at2"/>
<feature type="coiled-coil region" evidence="1">
    <location>
        <begin position="212"/>
        <end position="292"/>
    </location>
</feature>
<dbReference type="PANTHER" id="PTHR41259:SF1">
    <property type="entry name" value="DOUBLE-STRAND BREAK REPAIR RAD50 ATPASE, PUTATIVE-RELATED"/>
    <property type="match status" value="1"/>
</dbReference>
<keyword evidence="5" id="KW-1185">Reference proteome</keyword>
<reference evidence="4 5" key="1">
    <citation type="submission" date="2019-08" db="EMBL/GenBank/DDBJ databases">
        <title>Deep-cultivation of Planctomycetes and their phenomic and genomic characterization uncovers novel biology.</title>
        <authorList>
            <person name="Wiegand S."/>
            <person name="Jogler M."/>
            <person name="Boedeker C."/>
            <person name="Pinto D."/>
            <person name="Vollmers J."/>
            <person name="Rivas-Marin E."/>
            <person name="Kohn T."/>
            <person name="Peeters S.H."/>
            <person name="Heuer A."/>
            <person name="Rast P."/>
            <person name="Oberbeckmann S."/>
            <person name="Bunk B."/>
            <person name="Jeske O."/>
            <person name="Meyerdierks A."/>
            <person name="Storesund J.E."/>
            <person name="Kallscheuer N."/>
            <person name="Luecker S."/>
            <person name="Lage O.M."/>
            <person name="Pohl T."/>
            <person name="Merkel B.J."/>
            <person name="Hornburger P."/>
            <person name="Mueller R.-W."/>
            <person name="Bruemmer F."/>
            <person name="Labrenz M."/>
            <person name="Spormann A.M."/>
            <person name="Op den Camp H."/>
            <person name="Overmann J."/>
            <person name="Amann R."/>
            <person name="Jetten M.S.M."/>
            <person name="Mascher T."/>
            <person name="Medema M.H."/>
            <person name="Devos D.P."/>
            <person name="Kaster A.-K."/>
            <person name="Ovreas L."/>
            <person name="Rohde M."/>
            <person name="Galperin M.Y."/>
            <person name="Jogler C."/>
        </authorList>
    </citation>
    <scope>NUCLEOTIDE SEQUENCE [LARGE SCALE GENOMIC DNA]</scope>
    <source>
        <strain evidence="4 5">Pr1d</strain>
    </source>
</reference>
<evidence type="ECO:0000313" key="5">
    <source>
        <dbReference type="Proteomes" id="UP000323917"/>
    </source>
</evidence>
<dbReference type="KEGG" id="bgok:Pr1d_13700"/>
<dbReference type="Pfam" id="PF14229">
    <property type="entry name" value="DUF4332"/>
    <property type="match status" value="2"/>
</dbReference>
<proteinExistence type="predicted"/>
<dbReference type="Gene3D" id="3.40.50.300">
    <property type="entry name" value="P-loop containing nucleotide triphosphate hydrolases"/>
    <property type="match status" value="2"/>
</dbReference>
<evidence type="ECO:0000256" key="1">
    <source>
        <dbReference type="SAM" id="Coils"/>
    </source>
</evidence>
<keyword evidence="1" id="KW-0175">Coiled coil</keyword>
<organism evidence="4 5">
    <name type="scientific">Bythopirellula goksoeyrii</name>
    <dbReference type="NCBI Taxonomy" id="1400387"/>
    <lineage>
        <taxon>Bacteria</taxon>
        <taxon>Pseudomonadati</taxon>
        <taxon>Planctomycetota</taxon>
        <taxon>Planctomycetia</taxon>
        <taxon>Pirellulales</taxon>
        <taxon>Lacipirellulaceae</taxon>
        <taxon>Bythopirellula</taxon>
    </lineage>
</organism>
<dbReference type="EMBL" id="CP042913">
    <property type="protein sequence ID" value="QEG34098.1"/>
    <property type="molecule type" value="Genomic_DNA"/>
</dbReference>
<evidence type="ECO:0000256" key="2">
    <source>
        <dbReference type="SAM" id="MobiDB-lite"/>
    </source>
</evidence>
<dbReference type="PANTHER" id="PTHR41259">
    <property type="entry name" value="DOUBLE-STRAND BREAK REPAIR RAD50 ATPASE, PUTATIVE-RELATED"/>
    <property type="match status" value="1"/>
</dbReference>
<dbReference type="AlphaFoldDB" id="A0A5B9Q4Y7"/>
<dbReference type="Proteomes" id="UP000323917">
    <property type="component" value="Chromosome"/>
</dbReference>
<dbReference type="Gene3D" id="1.10.150.20">
    <property type="entry name" value="5' to 3' exonuclease, C-terminal subdomain"/>
    <property type="match status" value="1"/>
</dbReference>
<protein>
    <submittedName>
        <fullName evidence="4">Pathogenicity locus</fullName>
    </submittedName>
</protein>
<dbReference type="InterPro" id="IPR027417">
    <property type="entry name" value="P-loop_NTPase"/>
</dbReference>
<feature type="domain" description="DUF4332" evidence="3">
    <location>
        <begin position="736"/>
        <end position="834"/>
    </location>
</feature>